<feature type="domain" description="Winged helix-turn-helix transcription repressor HrcA DNA-binding" evidence="6">
    <location>
        <begin position="16"/>
        <end position="84"/>
    </location>
</feature>
<dbReference type="GO" id="GO:0045892">
    <property type="term" value="P:negative regulation of DNA-templated transcription"/>
    <property type="evidence" value="ECO:0007669"/>
    <property type="project" value="TreeGrafter"/>
</dbReference>
<gene>
    <name evidence="7" type="ORF">B1B_10590</name>
</gene>
<evidence type="ECO:0000259" key="6">
    <source>
        <dbReference type="Pfam" id="PF03444"/>
    </source>
</evidence>
<dbReference type="Gene3D" id="3.30.450.40">
    <property type="match status" value="1"/>
</dbReference>
<dbReference type="AlphaFoldDB" id="T1BHX9"/>
<dbReference type="EMBL" id="AUZY01006912">
    <property type="protein sequence ID" value="EQD52714.1"/>
    <property type="molecule type" value="Genomic_DNA"/>
</dbReference>
<dbReference type="HAMAP" id="MF_00081">
    <property type="entry name" value="HrcA"/>
    <property type="match status" value="1"/>
</dbReference>
<reference evidence="7" key="1">
    <citation type="submission" date="2013-08" db="EMBL/GenBank/DDBJ databases">
        <authorList>
            <person name="Mendez C."/>
            <person name="Richter M."/>
            <person name="Ferrer M."/>
            <person name="Sanchez J."/>
        </authorList>
    </citation>
    <scope>NUCLEOTIDE SEQUENCE</scope>
</reference>
<dbReference type="Pfam" id="PF01628">
    <property type="entry name" value="HrcA"/>
    <property type="match status" value="1"/>
</dbReference>
<dbReference type="InterPro" id="IPR036388">
    <property type="entry name" value="WH-like_DNA-bd_sf"/>
</dbReference>
<evidence type="ECO:0000256" key="3">
    <source>
        <dbReference type="ARBA" id="ARBA00023016"/>
    </source>
</evidence>
<dbReference type="SUPFAM" id="SSF55781">
    <property type="entry name" value="GAF domain-like"/>
    <property type="match status" value="1"/>
</dbReference>
<evidence type="ECO:0000259" key="5">
    <source>
        <dbReference type="Pfam" id="PF01628"/>
    </source>
</evidence>
<keyword evidence="1" id="KW-0678">Repressor</keyword>
<organism evidence="7">
    <name type="scientific">mine drainage metagenome</name>
    <dbReference type="NCBI Taxonomy" id="410659"/>
    <lineage>
        <taxon>unclassified sequences</taxon>
        <taxon>metagenomes</taxon>
        <taxon>ecological metagenomes</taxon>
    </lineage>
</organism>
<feature type="domain" description="Heat-inducible transcription repressor HrcA C-terminal" evidence="5">
    <location>
        <begin position="123"/>
        <end position="338"/>
    </location>
</feature>
<comment type="caution">
    <text evidence="7">The sequence shown here is derived from an EMBL/GenBank/DDBJ whole genome shotgun (WGS) entry which is preliminary data.</text>
</comment>
<dbReference type="InterPro" id="IPR005104">
    <property type="entry name" value="WHTH_HrcA_DNA-bd"/>
</dbReference>
<evidence type="ECO:0000256" key="2">
    <source>
        <dbReference type="ARBA" id="ARBA00023015"/>
    </source>
</evidence>
<dbReference type="PANTHER" id="PTHR34824:SF1">
    <property type="entry name" value="HEAT-INDUCIBLE TRANSCRIPTION REPRESSOR HRCA"/>
    <property type="match status" value="1"/>
</dbReference>
<dbReference type="InterPro" id="IPR023120">
    <property type="entry name" value="WHTH_transcript_rep_HrcA_IDD"/>
</dbReference>
<dbReference type="InterPro" id="IPR036390">
    <property type="entry name" value="WH_DNA-bd_sf"/>
</dbReference>
<dbReference type="InterPro" id="IPR021153">
    <property type="entry name" value="HrcA_C"/>
</dbReference>
<name>T1BHX9_9ZZZZ</name>
<accession>T1BHX9</accession>
<keyword evidence="2" id="KW-0805">Transcription regulation</keyword>
<dbReference type="Gene3D" id="1.10.10.10">
    <property type="entry name" value="Winged helix-like DNA-binding domain superfamily/Winged helix DNA-binding domain"/>
    <property type="match status" value="1"/>
</dbReference>
<dbReference type="Pfam" id="PF03444">
    <property type="entry name" value="WHD_HrcA"/>
    <property type="match status" value="1"/>
</dbReference>
<keyword evidence="4" id="KW-0804">Transcription</keyword>
<dbReference type="SUPFAM" id="SSF46785">
    <property type="entry name" value="Winged helix' DNA-binding domain"/>
    <property type="match status" value="1"/>
</dbReference>
<dbReference type="Gene3D" id="3.30.390.60">
    <property type="entry name" value="Heat-inducible transcription repressor hrca homolog, domain 3"/>
    <property type="match status" value="1"/>
</dbReference>
<keyword evidence="3" id="KW-0346">Stress response</keyword>
<dbReference type="GO" id="GO:0003677">
    <property type="term" value="F:DNA binding"/>
    <property type="evidence" value="ECO:0007669"/>
    <property type="project" value="InterPro"/>
</dbReference>
<evidence type="ECO:0000256" key="1">
    <source>
        <dbReference type="ARBA" id="ARBA00022491"/>
    </source>
</evidence>
<dbReference type="PIRSF" id="PIRSF005485">
    <property type="entry name" value="HrcA"/>
    <property type="match status" value="1"/>
</dbReference>
<dbReference type="NCBIfam" id="TIGR00331">
    <property type="entry name" value="hrcA"/>
    <property type="match status" value="1"/>
</dbReference>
<protein>
    <submittedName>
        <fullName evidence="7">Heat-inducible transcription repressor HrcA</fullName>
    </submittedName>
</protein>
<dbReference type="InterPro" id="IPR029016">
    <property type="entry name" value="GAF-like_dom_sf"/>
</dbReference>
<dbReference type="InterPro" id="IPR002571">
    <property type="entry name" value="HrcA"/>
</dbReference>
<proteinExistence type="inferred from homology"/>
<evidence type="ECO:0000313" key="7">
    <source>
        <dbReference type="EMBL" id="EQD52714.1"/>
    </source>
</evidence>
<evidence type="ECO:0000256" key="4">
    <source>
        <dbReference type="ARBA" id="ARBA00023163"/>
    </source>
</evidence>
<dbReference type="PANTHER" id="PTHR34824">
    <property type="entry name" value="HEAT-INDUCIBLE TRANSCRIPTION REPRESSOR HRCA"/>
    <property type="match status" value="1"/>
</dbReference>
<sequence>MPDPTVPKESNPPDLDARARAVLKLLIEHYIRDGQPVASRTLARELGNNLSPATIRNVMADLEDLGLIQSPHTSAGRIPSVLGYRFFVDSLLESPPIGSDVVETLKTGLEQRPVTMGQWSARTELLSSITHLAAVMTLPWRDQLSWHRIEFIPLSEHRILMVLVTDEQEVQNRLIETDIAYSRSFLEQAANFLNDQFQGRTLDEIRQQLVRDLQKTQAGLSEWMQTAMSMAESIVQQTLAPGQEMIVSGESNLLDFDELRDLSRLRELLDTLTHQRDLLRLLDISVRANRIQIYIGSESGYNSLDACSVIVSPYRAGGRTLGMLGVIGPTRIPYDKIIPIVQVSADLIGASLQSTH</sequence>
<reference evidence="7" key="2">
    <citation type="journal article" date="2014" name="ISME J.">
        <title>Microbial stratification in low pH oxic and suboxic macroscopic growths along an acid mine drainage.</title>
        <authorList>
            <person name="Mendez-Garcia C."/>
            <person name="Mesa V."/>
            <person name="Sprenger R.R."/>
            <person name="Richter M."/>
            <person name="Diez M.S."/>
            <person name="Solano J."/>
            <person name="Bargiela R."/>
            <person name="Golyshina O.V."/>
            <person name="Manteca A."/>
            <person name="Ramos J.L."/>
            <person name="Gallego J.R."/>
            <person name="Llorente I."/>
            <person name="Martins Dos Santos V.A."/>
            <person name="Jensen O.N."/>
            <person name="Pelaez A.I."/>
            <person name="Sanchez J."/>
            <person name="Ferrer M."/>
        </authorList>
    </citation>
    <scope>NUCLEOTIDE SEQUENCE</scope>
</reference>